<keyword evidence="5" id="KW-0865">Zymogen</keyword>
<evidence type="ECO:0000256" key="8">
    <source>
        <dbReference type="SAM" id="SignalP"/>
    </source>
</evidence>
<keyword evidence="4" id="KW-0378">Hydrolase</keyword>
<evidence type="ECO:0000256" key="3">
    <source>
        <dbReference type="ARBA" id="ARBA00022750"/>
    </source>
</evidence>
<dbReference type="PANTHER" id="PTHR47966">
    <property type="entry name" value="BETA-SITE APP-CLEAVING ENZYME, ISOFORM A-RELATED"/>
    <property type="match status" value="1"/>
</dbReference>
<evidence type="ECO:0000256" key="2">
    <source>
        <dbReference type="ARBA" id="ARBA00022670"/>
    </source>
</evidence>
<keyword evidence="8" id="KW-0732">Signal</keyword>
<organism evidence="10 11">
    <name type="scientific">Platanthera guangdongensis</name>
    <dbReference type="NCBI Taxonomy" id="2320717"/>
    <lineage>
        <taxon>Eukaryota</taxon>
        <taxon>Viridiplantae</taxon>
        <taxon>Streptophyta</taxon>
        <taxon>Embryophyta</taxon>
        <taxon>Tracheophyta</taxon>
        <taxon>Spermatophyta</taxon>
        <taxon>Magnoliopsida</taxon>
        <taxon>Liliopsida</taxon>
        <taxon>Asparagales</taxon>
        <taxon>Orchidaceae</taxon>
        <taxon>Orchidoideae</taxon>
        <taxon>Orchideae</taxon>
        <taxon>Orchidinae</taxon>
        <taxon>Platanthera</taxon>
    </lineage>
</organism>
<keyword evidence="11" id="KW-1185">Reference proteome</keyword>
<feature type="domain" description="Peptidase A1" evidence="9">
    <location>
        <begin position="80"/>
        <end position="140"/>
    </location>
</feature>
<evidence type="ECO:0000256" key="4">
    <source>
        <dbReference type="ARBA" id="ARBA00022801"/>
    </source>
</evidence>
<evidence type="ECO:0000256" key="1">
    <source>
        <dbReference type="ARBA" id="ARBA00007447"/>
    </source>
</evidence>
<accession>A0ABR2LF31</accession>
<comment type="caution">
    <text evidence="10">The sequence shown here is derived from an EMBL/GenBank/DDBJ whole genome shotgun (WGS) entry which is preliminary data.</text>
</comment>
<dbReference type="InterPro" id="IPR033121">
    <property type="entry name" value="PEPTIDASE_A1"/>
</dbReference>
<evidence type="ECO:0000313" key="10">
    <source>
        <dbReference type="EMBL" id="KAK8939573.1"/>
    </source>
</evidence>
<keyword evidence="3" id="KW-0064">Aspartyl protease</keyword>
<feature type="chain" id="PRO_5046420537" evidence="8">
    <location>
        <begin position="24"/>
        <end position="140"/>
    </location>
</feature>
<sequence>MKQKILSILILWIFLCFFEHASSDGLLRVGLRKRHFGSDRLDKARFVRREDAYLRNKGPLLSSDEDTDVVPLKNYLDAQYYGVIGVGTPPQNFTVIFDTGSSNLWSTGCYLHRLIICCLRELIFAASTDISSSWIFVSAD</sequence>
<dbReference type="EMBL" id="JBBWWR010000020">
    <property type="protein sequence ID" value="KAK8939573.1"/>
    <property type="molecule type" value="Genomic_DNA"/>
</dbReference>
<name>A0ABR2LF31_9ASPA</name>
<dbReference type="Proteomes" id="UP001412067">
    <property type="component" value="Unassembled WGS sequence"/>
</dbReference>
<dbReference type="Gene3D" id="2.40.70.10">
    <property type="entry name" value="Acid Proteases"/>
    <property type="match status" value="1"/>
</dbReference>
<evidence type="ECO:0000256" key="5">
    <source>
        <dbReference type="ARBA" id="ARBA00023145"/>
    </source>
</evidence>
<reference evidence="10 11" key="1">
    <citation type="journal article" date="2022" name="Nat. Plants">
        <title>Genomes of leafy and leafless Platanthera orchids illuminate the evolution of mycoheterotrophy.</title>
        <authorList>
            <person name="Li M.H."/>
            <person name="Liu K.W."/>
            <person name="Li Z."/>
            <person name="Lu H.C."/>
            <person name="Ye Q.L."/>
            <person name="Zhang D."/>
            <person name="Wang J.Y."/>
            <person name="Li Y.F."/>
            <person name="Zhong Z.M."/>
            <person name="Liu X."/>
            <person name="Yu X."/>
            <person name="Liu D.K."/>
            <person name="Tu X.D."/>
            <person name="Liu B."/>
            <person name="Hao Y."/>
            <person name="Liao X.Y."/>
            <person name="Jiang Y.T."/>
            <person name="Sun W.H."/>
            <person name="Chen J."/>
            <person name="Chen Y.Q."/>
            <person name="Ai Y."/>
            <person name="Zhai J.W."/>
            <person name="Wu S.S."/>
            <person name="Zhou Z."/>
            <person name="Hsiao Y.Y."/>
            <person name="Wu W.L."/>
            <person name="Chen Y.Y."/>
            <person name="Lin Y.F."/>
            <person name="Hsu J.L."/>
            <person name="Li C.Y."/>
            <person name="Wang Z.W."/>
            <person name="Zhao X."/>
            <person name="Zhong W.Y."/>
            <person name="Ma X.K."/>
            <person name="Ma L."/>
            <person name="Huang J."/>
            <person name="Chen G.Z."/>
            <person name="Huang M.Z."/>
            <person name="Huang L."/>
            <person name="Peng D.H."/>
            <person name="Luo Y.B."/>
            <person name="Zou S.Q."/>
            <person name="Chen S.P."/>
            <person name="Lan S."/>
            <person name="Tsai W.C."/>
            <person name="Van de Peer Y."/>
            <person name="Liu Z.J."/>
        </authorList>
    </citation>
    <scope>NUCLEOTIDE SEQUENCE [LARGE SCALE GENOMIC DNA]</scope>
    <source>
        <strain evidence="10">Lor288</strain>
    </source>
</reference>
<evidence type="ECO:0000256" key="7">
    <source>
        <dbReference type="ARBA" id="ARBA00023180"/>
    </source>
</evidence>
<proteinExistence type="inferred from homology"/>
<evidence type="ECO:0000256" key="6">
    <source>
        <dbReference type="ARBA" id="ARBA00023157"/>
    </source>
</evidence>
<keyword evidence="2" id="KW-0645">Protease</keyword>
<protein>
    <submittedName>
        <fullName evidence="10">Aspartic proteinase A3</fullName>
    </submittedName>
</protein>
<keyword evidence="7" id="KW-0325">Glycoprotein</keyword>
<dbReference type="PROSITE" id="PS51767">
    <property type="entry name" value="PEPTIDASE_A1"/>
    <property type="match status" value="1"/>
</dbReference>
<comment type="similarity">
    <text evidence="1">Belongs to the peptidase A1 family.</text>
</comment>
<gene>
    <name evidence="10" type="primary">APA3</name>
    <name evidence="10" type="ORF">KSP40_PGU022741</name>
</gene>
<dbReference type="SUPFAM" id="SSF50630">
    <property type="entry name" value="Acid proteases"/>
    <property type="match status" value="1"/>
</dbReference>
<evidence type="ECO:0000259" key="9">
    <source>
        <dbReference type="PROSITE" id="PS51767"/>
    </source>
</evidence>
<evidence type="ECO:0000313" key="11">
    <source>
        <dbReference type="Proteomes" id="UP001412067"/>
    </source>
</evidence>
<dbReference type="InterPro" id="IPR021109">
    <property type="entry name" value="Peptidase_aspartic_dom_sf"/>
</dbReference>
<dbReference type="Pfam" id="PF00026">
    <property type="entry name" value="Asp"/>
    <property type="match status" value="1"/>
</dbReference>
<dbReference type="PANTHER" id="PTHR47966:SF76">
    <property type="entry name" value="ASPARTIC PROTEINASE A1"/>
    <property type="match status" value="1"/>
</dbReference>
<dbReference type="InterPro" id="IPR001461">
    <property type="entry name" value="Aspartic_peptidase_A1"/>
</dbReference>
<keyword evidence="6" id="KW-1015">Disulfide bond</keyword>
<feature type="signal peptide" evidence="8">
    <location>
        <begin position="1"/>
        <end position="23"/>
    </location>
</feature>